<dbReference type="GO" id="GO:0016746">
    <property type="term" value="F:acyltransferase activity"/>
    <property type="evidence" value="ECO:0007669"/>
    <property type="project" value="UniProtKB-KW"/>
</dbReference>
<dbReference type="Pfam" id="PF17964">
    <property type="entry name" value="Big_10"/>
    <property type="match status" value="1"/>
</dbReference>
<evidence type="ECO:0000256" key="5">
    <source>
        <dbReference type="ARBA" id="ARBA00023315"/>
    </source>
</evidence>
<evidence type="ECO:0000256" key="7">
    <source>
        <dbReference type="PROSITE-ProRule" id="PRU01373"/>
    </source>
</evidence>
<organism evidence="10 11">
    <name type="scientific">Thermostaphylospora chromogena</name>
    <dbReference type="NCBI Taxonomy" id="35622"/>
    <lineage>
        <taxon>Bacteria</taxon>
        <taxon>Bacillati</taxon>
        <taxon>Actinomycetota</taxon>
        <taxon>Actinomycetes</taxon>
        <taxon>Streptosporangiales</taxon>
        <taxon>Thermomonosporaceae</taxon>
        <taxon>Thermostaphylospora</taxon>
    </lineage>
</organism>
<evidence type="ECO:0000256" key="1">
    <source>
        <dbReference type="ARBA" id="ARBA00004752"/>
    </source>
</evidence>
<feature type="active site" description="Nucleophile" evidence="7">
    <location>
        <position position="329"/>
    </location>
</feature>
<evidence type="ECO:0000256" key="4">
    <source>
        <dbReference type="ARBA" id="ARBA00022984"/>
    </source>
</evidence>
<dbReference type="CDD" id="cd13432">
    <property type="entry name" value="LDT_IgD_like_2"/>
    <property type="match status" value="1"/>
</dbReference>
<keyword evidence="3 7" id="KW-0133">Cell shape</keyword>
<dbReference type="InterPro" id="IPR005490">
    <property type="entry name" value="LD_TPept_cat_dom"/>
</dbReference>
<dbReference type="UniPathway" id="UPA00219"/>
<evidence type="ECO:0000256" key="6">
    <source>
        <dbReference type="ARBA" id="ARBA00023316"/>
    </source>
</evidence>
<dbReference type="EMBL" id="FNKK01000002">
    <property type="protein sequence ID" value="SDR19885.1"/>
    <property type="molecule type" value="Genomic_DNA"/>
</dbReference>
<keyword evidence="5" id="KW-0012">Acyltransferase</keyword>
<dbReference type="STRING" id="35622.SAMN04489764_4024"/>
<sequence>MAVCAVLTASCSSVPASSTEPAASEESIAPAPTIEIVPAQGGQKVRPDKRIVVTASGGALQEVNVTSADGKSVIEGRFSKDNSRWVSTETLRPSTRYTVTASAEGQGGTAQATSEFRTLTPARQLKVADVTPAVKGEKVGVGAPIIVTFNQPVANKAAVERALKVEAEKPVEGAWRWVADNQVIYRTAKFWPAHQKVTLNADLTGVRAAKDMYGVEDTTTVIRIGARQISTVDTRSKTMIVKRDGKVVQKMLISAGKATTREYTTTSGIHLTMEKANPVRMISPGRKKGDPEYYDVLVNHAVRISNSGEYVHAKDNVWAQGRQNVSHGCINARPDQAKWFYEQSQRGDVVIIKGTDRELEWNNGWGFWQLSFEEWKKGSALKDDERSTTSPDEDSSQNQQNQQEQTDQEPVEAPAA</sequence>
<dbReference type="Gene3D" id="2.60.40.3710">
    <property type="match status" value="1"/>
</dbReference>
<keyword evidence="6 7" id="KW-0961">Cell wall biogenesis/degradation</keyword>
<feature type="active site" description="Proton donor/acceptor" evidence="7">
    <location>
        <position position="312"/>
    </location>
</feature>
<dbReference type="Pfam" id="PF03734">
    <property type="entry name" value="YkuD"/>
    <property type="match status" value="1"/>
</dbReference>
<dbReference type="InterPro" id="IPR041280">
    <property type="entry name" value="Big_10"/>
</dbReference>
<protein>
    <submittedName>
        <fullName evidence="10">Lipoprotein-anchoring transpeptidase ErfK/SrfK</fullName>
    </submittedName>
</protein>
<keyword evidence="10" id="KW-0449">Lipoprotein</keyword>
<dbReference type="GO" id="GO:0071972">
    <property type="term" value="F:peptidoglycan L,D-transpeptidase activity"/>
    <property type="evidence" value="ECO:0007669"/>
    <property type="project" value="TreeGrafter"/>
</dbReference>
<dbReference type="Gene3D" id="2.40.440.10">
    <property type="entry name" value="L,D-transpeptidase catalytic domain-like"/>
    <property type="match status" value="1"/>
</dbReference>
<dbReference type="GO" id="GO:0008360">
    <property type="term" value="P:regulation of cell shape"/>
    <property type="evidence" value="ECO:0007669"/>
    <property type="project" value="UniProtKB-UniRule"/>
</dbReference>
<dbReference type="GO" id="GO:0071555">
    <property type="term" value="P:cell wall organization"/>
    <property type="evidence" value="ECO:0007669"/>
    <property type="project" value="UniProtKB-UniRule"/>
</dbReference>
<evidence type="ECO:0000256" key="2">
    <source>
        <dbReference type="ARBA" id="ARBA00022679"/>
    </source>
</evidence>
<evidence type="ECO:0000313" key="10">
    <source>
        <dbReference type="EMBL" id="SDR19885.1"/>
    </source>
</evidence>
<keyword evidence="2" id="KW-0808">Transferase</keyword>
<dbReference type="PANTHER" id="PTHR30582">
    <property type="entry name" value="L,D-TRANSPEPTIDASE"/>
    <property type="match status" value="1"/>
</dbReference>
<dbReference type="PROSITE" id="PS52029">
    <property type="entry name" value="LD_TPASE"/>
    <property type="match status" value="1"/>
</dbReference>
<dbReference type="Gene3D" id="2.60.40.3780">
    <property type="match status" value="1"/>
</dbReference>
<comment type="pathway">
    <text evidence="1 7">Cell wall biogenesis; peptidoglycan biosynthesis.</text>
</comment>
<name>A0A1H1H308_9ACTN</name>
<dbReference type="SUPFAM" id="SSF141523">
    <property type="entry name" value="L,D-transpeptidase catalytic domain-like"/>
    <property type="match status" value="1"/>
</dbReference>
<dbReference type="InterPro" id="IPR038063">
    <property type="entry name" value="Transpep_catalytic_dom"/>
</dbReference>
<feature type="region of interest" description="Disordered" evidence="8">
    <location>
        <begin position="379"/>
        <end position="416"/>
    </location>
</feature>
<dbReference type="PANTHER" id="PTHR30582:SF2">
    <property type="entry name" value="L,D-TRANSPEPTIDASE YCIB-RELATED"/>
    <property type="match status" value="1"/>
</dbReference>
<dbReference type="Proteomes" id="UP000217103">
    <property type="component" value="Unassembled WGS sequence"/>
</dbReference>
<dbReference type="OrthoDB" id="5242354at2"/>
<feature type="domain" description="L,D-TPase catalytic" evidence="9">
    <location>
        <begin position="228"/>
        <end position="353"/>
    </location>
</feature>
<dbReference type="GO" id="GO:0018104">
    <property type="term" value="P:peptidoglycan-protein cross-linking"/>
    <property type="evidence" value="ECO:0007669"/>
    <property type="project" value="TreeGrafter"/>
</dbReference>
<evidence type="ECO:0000256" key="8">
    <source>
        <dbReference type="SAM" id="MobiDB-lite"/>
    </source>
</evidence>
<keyword evidence="4 7" id="KW-0573">Peptidoglycan synthesis</keyword>
<dbReference type="InterPro" id="IPR050979">
    <property type="entry name" value="LD-transpeptidase"/>
</dbReference>
<keyword evidence="11" id="KW-1185">Reference proteome</keyword>
<gene>
    <name evidence="10" type="ORF">SAMN04489764_4024</name>
</gene>
<accession>A0A1H1H308</accession>
<dbReference type="CDD" id="cd16913">
    <property type="entry name" value="YkuD_like"/>
    <property type="match status" value="1"/>
</dbReference>
<evidence type="ECO:0000259" key="9">
    <source>
        <dbReference type="PROSITE" id="PS52029"/>
    </source>
</evidence>
<dbReference type="AlphaFoldDB" id="A0A1H1H308"/>
<evidence type="ECO:0000256" key="3">
    <source>
        <dbReference type="ARBA" id="ARBA00022960"/>
    </source>
</evidence>
<dbReference type="GO" id="GO:0005576">
    <property type="term" value="C:extracellular region"/>
    <property type="evidence" value="ECO:0007669"/>
    <property type="project" value="TreeGrafter"/>
</dbReference>
<proteinExistence type="predicted"/>
<evidence type="ECO:0000313" key="11">
    <source>
        <dbReference type="Proteomes" id="UP000217103"/>
    </source>
</evidence>
<reference evidence="10 11" key="1">
    <citation type="submission" date="2016-10" db="EMBL/GenBank/DDBJ databases">
        <authorList>
            <person name="de Groot N.N."/>
        </authorList>
    </citation>
    <scope>NUCLEOTIDE SEQUENCE [LARGE SCALE GENOMIC DNA]</scope>
    <source>
        <strain evidence="10 11">DSM 43794</strain>
    </source>
</reference>
<feature type="compositionally biased region" description="Low complexity" evidence="8">
    <location>
        <begin position="396"/>
        <end position="405"/>
    </location>
</feature>